<comment type="similarity">
    <text evidence="1 4">Belongs to the D-isomer specific 2-hydroxyacid dehydrogenase family.</text>
</comment>
<dbReference type="EMBL" id="VFRP01000018">
    <property type="protein sequence ID" value="TPE48975.1"/>
    <property type="molecule type" value="Genomic_DNA"/>
</dbReference>
<dbReference type="Proteomes" id="UP000319255">
    <property type="component" value="Unassembled WGS sequence"/>
</dbReference>
<keyword evidence="2 4" id="KW-0560">Oxidoreductase</keyword>
<evidence type="ECO:0000256" key="2">
    <source>
        <dbReference type="ARBA" id="ARBA00023002"/>
    </source>
</evidence>
<organism evidence="7 8">
    <name type="scientific">Amaricoccus solimangrovi</name>
    <dbReference type="NCBI Taxonomy" id="2589815"/>
    <lineage>
        <taxon>Bacteria</taxon>
        <taxon>Pseudomonadati</taxon>
        <taxon>Pseudomonadota</taxon>
        <taxon>Alphaproteobacteria</taxon>
        <taxon>Rhodobacterales</taxon>
        <taxon>Paracoccaceae</taxon>
        <taxon>Amaricoccus</taxon>
    </lineage>
</organism>
<dbReference type="PANTHER" id="PTHR10996:SF283">
    <property type="entry name" value="GLYOXYLATE_HYDROXYPYRUVATE REDUCTASE B"/>
    <property type="match status" value="1"/>
</dbReference>
<sequence length="318" mass="33490">MPVLLATPLPRAVEARARAAFGCDPAGSNLSAAEVAAAAAAGKVRAIVISSRQKLDAGALAALPPEVGLIATTSVGFDHLDLGAAAARGVAVTNTPDVLTDATAELTMLLLLGAARRAREYQRIMEAGWRRSFALHEMLGTQLSGKRLGIVGMGRIGRAVAERARGFGMRIDYHNRRRLDPARERGARWHADLDAMLPVVDVLSLHLPGAGSAPLMTRERFARLRPGAIFVNTARGSLVDEEALVEALGSGHLAGAGLDVFRAEPAYDLRLRDQPRAFLTPHMGSATLETREAMGARALDNVAAFLAGATPPDLVGGH</sequence>
<dbReference type="SUPFAM" id="SSF52283">
    <property type="entry name" value="Formate/glycerate dehydrogenase catalytic domain-like"/>
    <property type="match status" value="1"/>
</dbReference>
<dbReference type="OrthoDB" id="9793626at2"/>
<evidence type="ECO:0000256" key="1">
    <source>
        <dbReference type="ARBA" id="ARBA00005854"/>
    </source>
</evidence>
<dbReference type="InterPro" id="IPR029752">
    <property type="entry name" value="D-isomer_DH_CS1"/>
</dbReference>
<dbReference type="GO" id="GO:0016618">
    <property type="term" value="F:hydroxypyruvate reductase [NAD(P)H] activity"/>
    <property type="evidence" value="ECO:0007669"/>
    <property type="project" value="TreeGrafter"/>
</dbReference>
<dbReference type="GO" id="GO:0030267">
    <property type="term" value="F:glyoxylate reductase (NADPH) activity"/>
    <property type="evidence" value="ECO:0007669"/>
    <property type="project" value="TreeGrafter"/>
</dbReference>
<evidence type="ECO:0000313" key="7">
    <source>
        <dbReference type="EMBL" id="TPE48975.1"/>
    </source>
</evidence>
<dbReference type="CDD" id="cd05301">
    <property type="entry name" value="GDH"/>
    <property type="match status" value="1"/>
</dbReference>
<dbReference type="InterPro" id="IPR006140">
    <property type="entry name" value="D-isomer_DH_NAD-bd"/>
</dbReference>
<dbReference type="InterPro" id="IPR029753">
    <property type="entry name" value="D-isomer_DH_CS"/>
</dbReference>
<dbReference type="GO" id="GO:0005829">
    <property type="term" value="C:cytosol"/>
    <property type="evidence" value="ECO:0007669"/>
    <property type="project" value="TreeGrafter"/>
</dbReference>
<dbReference type="InterPro" id="IPR036291">
    <property type="entry name" value="NAD(P)-bd_dom_sf"/>
</dbReference>
<dbReference type="PROSITE" id="PS00671">
    <property type="entry name" value="D_2_HYDROXYACID_DH_3"/>
    <property type="match status" value="1"/>
</dbReference>
<dbReference type="PANTHER" id="PTHR10996">
    <property type="entry name" value="2-HYDROXYACID DEHYDROGENASE-RELATED"/>
    <property type="match status" value="1"/>
</dbReference>
<evidence type="ECO:0000256" key="4">
    <source>
        <dbReference type="RuleBase" id="RU003719"/>
    </source>
</evidence>
<dbReference type="FunFam" id="3.40.50.720:FF:000203">
    <property type="entry name" value="D-3-phosphoglycerate dehydrogenase (SerA)"/>
    <property type="match status" value="1"/>
</dbReference>
<dbReference type="RefSeq" id="WP_140455193.1">
    <property type="nucleotide sequence ID" value="NZ_VFRP01000018.1"/>
</dbReference>
<gene>
    <name evidence="7" type="ORF">FJM51_16240</name>
</gene>
<evidence type="ECO:0000313" key="8">
    <source>
        <dbReference type="Proteomes" id="UP000319255"/>
    </source>
</evidence>
<evidence type="ECO:0000256" key="3">
    <source>
        <dbReference type="ARBA" id="ARBA00023027"/>
    </source>
</evidence>
<comment type="caution">
    <text evidence="7">The sequence shown here is derived from an EMBL/GenBank/DDBJ whole genome shotgun (WGS) entry which is preliminary data.</text>
</comment>
<proteinExistence type="inferred from homology"/>
<dbReference type="InterPro" id="IPR050223">
    <property type="entry name" value="D-isomer_2-hydroxyacid_DH"/>
</dbReference>
<dbReference type="Gene3D" id="3.40.50.720">
    <property type="entry name" value="NAD(P)-binding Rossmann-like Domain"/>
    <property type="match status" value="2"/>
</dbReference>
<dbReference type="Pfam" id="PF02826">
    <property type="entry name" value="2-Hacid_dh_C"/>
    <property type="match status" value="1"/>
</dbReference>
<protein>
    <submittedName>
        <fullName evidence="7">D-glycerate dehydrogenase</fullName>
    </submittedName>
</protein>
<name>A0A501WKL9_9RHOB</name>
<dbReference type="InterPro" id="IPR006139">
    <property type="entry name" value="D-isomer_2_OHA_DH_cat_dom"/>
</dbReference>
<feature type="domain" description="D-isomer specific 2-hydroxyacid dehydrogenase NAD-binding" evidence="6">
    <location>
        <begin position="109"/>
        <end position="284"/>
    </location>
</feature>
<keyword evidence="8" id="KW-1185">Reference proteome</keyword>
<dbReference type="SUPFAM" id="SSF51735">
    <property type="entry name" value="NAD(P)-binding Rossmann-fold domains"/>
    <property type="match status" value="1"/>
</dbReference>
<feature type="domain" description="D-isomer specific 2-hydroxyacid dehydrogenase catalytic" evidence="5">
    <location>
        <begin position="38"/>
        <end position="315"/>
    </location>
</feature>
<evidence type="ECO:0000259" key="6">
    <source>
        <dbReference type="Pfam" id="PF02826"/>
    </source>
</evidence>
<keyword evidence="3" id="KW-0520">NAD</keyword>
<dbReference type="AlphaFoldDB" id="A0A501WKL9"/>
<dbReference type="PROSITE" id="PS00065">
    <property type="entry name" value="D_2_HYDROXYACID_DH_1"/>
    <property type="match status" value="1"/>
</dbReference>
<evidence type="ECO:0000259" key="5">
    <source>
        <dbReference type="Pfam" id="PF00389"/>
    </source>
</evidence>
<accession>A0A501WKL9</accession>
<dbReference type="Pfam" id="PF00389">
    <property type="entry name" value="2-Hacid_dh"/>
    <property type="match status" value="1"/>
</dbReference>
<dbReference type="GO" id="GO:0051287">
    <property type="term" value="F:NAD binding"/>
    <property type="evidence" value="ECO:0007669"/>
    <property type="project" value="InterPro"/>
</dbReference>
<reference evidence="7 8" key="1">
    <citation type="submission" date="2019-06" db="EMBL/GenBank/DDBJ databases">
        <title>A novel bacterium of genus Amaricoccus, isolated from marine sediment.</title>
        <authorList>
            <person name="Huang H."/>
            <person name="Mo K."/>
            <person name="Hu Y."/>
        </authorList>
    </citation>
    <scope>NUCLEOTIDE SEQUENCE [LARGE SCALE GENOMIC DNA]</scope>
    <source>
        <strain evidence="7 8">HB172011</strain>
    </source>
</reference>